<dbReference type="InterPro" id="IPR006153">
    <property type="entry name" value="Cation/H_exchanger_TM"/>
</dbReference>
<feature type="transmembrane region" description="Helical" evidence="7">
    <location>
        <begin position="349"/>
        <end position="371"/>
    </location>
</feature>
<comment type="subcellular location">
    <subcellularLocation>
        <location evidence="1">Membrane</location>
        <topology evidence="1">Multi-pass membrane protein</topology>
    </subcellularLocation>
</comment>
<sequence length="885" mass="95005">MPEFSNHVIGLFKRAAKEQGGLLSGKDPTEFNPEDPIRLWIVQVGVIISTASLLSLGLRKLRQPKVIAEVLGGIILGPTAFGRIPGFTEHIFPSESRPYLSLVANIGLCLFLFLVGLEIEGGVVKRNARLSAAIGLAGMVIPFGLGAGLAVPIYKQFIDQDVEFTHFMLFAGVAFSITAFPVLCRILTELKLLDTTVGIVVLSAGVANDIIGWTLLALSVALVNGGGGLSALYILLVCVGFALILLFPGRIALHWLARKTGSIENGPTIFFMTITILLLFGSAFFTDIIGVHAIFGAFLTGLIVPREGNMAIHLTEKLEDMVQIIFLPLYFTLSGLSTDLGLLNDGITWGYTIAICTLAFVGKFGGCMLAARYAARFSWRESSAIGSLMSCKGLVELIVLNVGLSAGILSQRVFSMFVLEALVLTFATTPLVTAFYPAHLRVRAAATGANFDNVNDGEREGRPSQVKSLGGDGLSKRRFTFVLDKLEHVPGMMAMVQLIQPSVVHNSEKTKGTLLGSVEALRLIELSDRTSAVMMSSHADELLHTDPLLGIFKMFGQLNDLIINTVLAIVPYDDLHHRVVDQARSSGSELIVLPWLPLYADAHAEPALESTTPRAQISNPFDAFFKSTSTSDRSPSAIHAQFVRGVFAHSAADVALFVDLAGPATTAGKQHIVLPFFGGPDDRLALDFVAQLCENPRVTASVLRLTKEDVDPGLMSMASVHLGDEKSGDANQTANMLTVTSAAGAQDTYYGYYTTETRMQSETADNIAWAKYASPAATSTYPTAAARSRMEFKEVASPIPLRATISIISDLQQEKAVKGRRLLVVAGRSRRLAVENHKAELKKLAEEYGGVPAEVSKTIGYVGTACVMAKAGTGVIVLQTSSKTD</sequence>
<reference evidence="9 10" key="1">
    <citation type="journal article" date="2015" name="Fungal Genet. Biol.">
        <title>Evolution of novel wood decay mechanisms in Agaricales revealed by the genome sequences of Fistulina hepatica and Cylindrobasidium torrendii.</title>
        <authorList>
            <person name="Floudas D."/>
            <person name="Held B.W."/>
            <person name="Riley R."/>
            <person name="Nagy L.G."/>
            <person name="Koehler G."/>
            <person name="Ransdell A.S."/>
            <person name="Younus H."/>
            <person name="Chow J."/>
            <person name="Chiniquy J."/>
            <person name="Lipzen A."/>
            <person name="Tritt A."/>
            <person name="Sun H."/>
            <person name="Haridas S."/>
            <person name="LaButti K."/>
            <person name="Ohm R.A."/>
            <person name="Kues U."/>
            <person name="Blanchette R.A."/>
            <person name="Grigoriev I.V."/>
            <person name="Minto R.E."/>
            <person name="Hibbett D.S."/>
        </authorList>
    </citation>
    <scope>NUCLEOTIDE SEQUENCE [LARGE SCALE GENOMIC DNA]</scope>
    <source>
        <strain evidence="9 10">FP15055 ss-10</strain>
    </source>
</reference>
<dbReference type="Proteomes" id="UP000054007">
    <property type="component" value="Unassembled WGS sequence"/>
</dbReference>
<protein>
    <recommendedName>
        <fullName evidence="8">Cation/H+ exchanger transmembrane domain-containing protein</fullName>
    </recommendedName>
</protein>
<feature type="transmembrane region" description="Helical" evidence="7">
    <location>
        <begin position="199"/>
        <end position="223"/>
    </location>
</feature>
<evidence type="ECO:0000256" key="5">
    <source>
        <dbReference type="ARBA" id="ARBA00023065"/>
    </source>
</evidence>
<dbReference type="Pfam" id="PF00999">
    <property type="entry name" value="Na_H_Exchanger"/>
    <property type="match status" value="1"/>
</dbReference>
<keyword evidence="3 7" id="KW-0812">Transmembrane</keyword>
<dbReference type="GO" id="GO:1902600">
    <property type="term" value="P:proton transmembrane transport"/>
    <property type="evidence" value="ECO:0007669"/>
    <property type="project" value="InterPro"/>
</dbReference>
<dbReference type="GO" id="GO:0015297">
    <property type="term" value="F:antiporter activity"/>
    <property type="evidence" value="ECO:0007669"/>
    <property type="project" value="InterPro"/>
</dbReference>
<feature type="transmembrane region" description="Helical" evidence="7">
    <location>
        <begin position="37"/>
        <end position="58"/>
    </location>
</feature>
<feature type="transmembrane region" description="Helical" evidence="7">
    <location>
        <begin position="99"/>
        <end position="119"/>
    </location>
</feature>
<evidence type="ECO:0000256" key="4">
    <source>
        <dbReference type="ARBA" id="ARBA00022989"/>
    </source>
</evidence>
<dbReference type="GO" id="GO:0016020">
    <property type="term" value="C:membrane"/>
    <property type="evidence" value="ECO:0007669"/>
    <property type="project" value="UniProtKB-SubCell"/>
</dbReference>
<feature type="transmembrane region" description="Helical" evidence="7">
    <location>
        <begin position="268"/>
        <end position="285"/>
    </location>
</feature>
<gene>
    <name evidence="9" type="ORF">CYLTODRAFT_366223</name>
</gene>
<evidence type="ECO:0000256" key="1">
    <source>
        <dbReference type="ARBA" id="ARBA00004141"/>
    </source>
</evidence>
<dbReference type="PANTHER" id="PTHR32468">
    <property type="entry name" value="CATION/H + ANTIPORTER"/>
    <property type="match status" value="1"/>
</dbReference>
<name>A0A0D7BSW9_9AGAR</name>
<feature type="transmembrane region" description="Helical" evidence="7">
    <location>
        <begin position="70"/>
        <end position="87"/>
    </location>
</feature>
<dbReference type="STRING" id="1314674.A0A0D7BSW9"/>
<keyword evidence="2" id="KW-0813">Transport</keyword>
<evidence type="ECO:0000256" key="6">
    <source>
        <dbReference type="ARBA" id="ARBA00023136"/>
    </source>
</evidence>
<evidence type="ECO:0000313" key="9">
    <source>
        <dbReference type="EMBL" id="KIY73254.1"/>
    </source>
</evidence>
<proteinExistence type="predicted"/>
<dbReference type="InterPro" id="IPR038770">
    <property type="entry name" value="Na+/solute_symporter_sf"/>
</dbReference>
<evidence type="ECO:0000256" key="2">
    <source>
        <dbReference type="ARBA" id="ARBA00022448"/>
    </source>
</evidence>
<keyword evidence="10" id="KW-1185">Reference proteome</keyword>
<accession>A0A0D7BSW9</accession>
<evidence type="ECO:0000313" key="10">
    <source>
        <dbReference type="Proteomes" id="UP000054007"/>
    </source>
</evidence>
<dbReference type="EMBL" id="KN880437">
    <property type="protein sequence ID" value="KIY73254.1"/>
    <property type="molecule type" value="Genomic_DNA"/>
</dbReference>
<feature type="transmembrane region" description="Helical" evidence="7">
    <location>
        <begin position="166"/>
        <end position="187"/>
    </location>
</feature>
<dbReference type="OrthoDB" id="2687058at2759"/>
<dbReference type="Gene3D" id="1.20.1530.20">
    <property type="match status" value="1"/>
</dbReference>
<dbReference type="InterPro" id="IPR050794">
    <property type="entry name" value="CPA2_transporter"/>
</dbReference>
<feature type="transmembrane region" description="Helical" evidence="7">
    <location>
        <begin position="131"/>
        <end position="154"/>
    </location>
</feature>
<dbReference type="AlphaFoldDB" id="A0A0D7BSW9"/>
<organism evidence="9 10">
    <name type="scientific">Cylindrobasidium torrendii FP15055 ss-10</name>
    <dbReference type="NCBI Taxonomy" id="1314674"/>
    <lineage>
        <taxon>Eukaryota</taxon>
        <taxon>Fungi</taxon>
        <taxon>Dikarya</taxon>
        <taxon>Basidiomycota</taxon>
        <taxon>Agaricomycotina</taxon>
        <taxon>Agaricomycetes</taxon>
        <taxon>Agaricomycetidae</taxon>
        <taxon>Agaricales</taxon>
        <taxon>Marasmiineae</taxon>
        <taxon>Physalacriaceae</taxon>
        <taxon>Cylindrobasidium</taxon>
    </lineage>
</organism>
<feature type="domain" description="Cation/H+ exchanger transmembrane" evidence="8">
    <location>
        <begin position="50"/>
        <end position="432"/>
    </location>
</feature>
<keyword evidence="5" id="KW-0406">Ion transport</keyword>
<dbReference type="PANTHER" id="PTHR32468:SF0">
    <property type="entry name" value="K(+)_H(+) ANTIPORTER 1"/>
    <property type="match status" value="1"/>
</dbReference>
<keyword evidence="4 7" id="KW-1133">Transmembrane helix</keyword>
<evidence type="ECO:0000259" key="8">
    <source>
        <dbReference type="Pfam" id="PF00999"/>
    </source>
</evidence>
<keyword evidence="6 7" id="KW-0472">Membrane</keyword>
<feature type="transmembrane region" description="Helical" evidence="7">
    <location>
        <begin position="229"/>
        <end position="247"/>
    </location>
</feature>
<evidence type="ECO:0000256" key="7">
    <source>
        <dbReference type="SAM" id="Phobius"/>
    </source>
</evidence>
<feature type="transmembrane region" description="Helical" evidence="7">
    <location>
        <begin position="414"/>
        <end position="436"/>
    </location>
</feature>
<evidence type="ECO:0000256" key="3">
    <source>
        <dbReference type="ARBA" id="ARBA00022692"/>
    </source>
</evidence>